<proteinExistence type="predicted"/>
<comment type="caution">
    <text evidence="1">The sequence shown here is derived from an EMBL/GenBank/DDBJ whole genome shotgun (WGS) entry which is preliminary data.</text>
</comment>
<reference evidence="1 2" key="1">
    <citation type="journal article" date="2016" name="Nat. Commun.">
        <title>Thousands of microbial genomes shed light on interconnected biogeochemical processes in an aquifer system.</title>
        <authorList>
            <person name="Anantharaman K."/>
            <person name="Brown C.T."/>
            <person name="Hug L.A."/>
            <person name="Sharon I."/>
            <person name="Castelle C.J."/>
            <person name="Probst A.J."/>
            <person name="Thomas B.C."/>
            <person name="Singh A."/>
            <person name="Wilkins M.J."/>
            <person name="Karaoz U."/>
            <person name="Brodie E.L."/>
            <person name="Williams K.H."/>
            <person name="Hubbard S.S."/>
            <person name="Banfield J.F."/>
        </authorList>
    </citation>
    <scope>NUCLEOTIDE SEQUENCE [LARGE SCALE GENOMIC DNA]</scope>
</reference>
<dbReference type="EMBL" id="MFJF01000024">
    <property type="protein sequence ID" value="OGG05805.1"/>
    <property type="molecule type" value="Genomic_DNA"/>
</dbReference>
<organism evidence="1 2">
    <name type="scientific">Candidatus Gottesmanbacteria bacterium RIFCSPHIGHO2_01_FULL_40_15</name>
    <dbReference type="NCBI Taxonomy" id="1798376"/>
    <lineage>
        <taxon>Bacteria</taxon>
        <taxon>Candidatus Gottesmaniibacteriota</taxon>
    </lineage>
</organism>
<accession>A0A1F5Z0A4</accession>
<name>A0A1F5Z0A4_9BACT</name>
<gene>
    <name evidence="1" type="ORF">A2777_00300</name>
</gene>
<evidence type="ECO:0000313" key="2">
    <source>
        <dbReference type="Proteomes" id="UP000177354"/>
    </source>
</evidence>
<dbReference type="InterPro" id="IPR009241">
    <property type="entry name" value="HigB-like"/>
</dbReference>
<evidence type="ECO:0000313" key="1">
    <source>
        <dbReference type="EMBL" id="OGG05805.1"/>
    </source>
</evidence>
<dbReference type="AlphaFoldDB" id="A0A1F5Z0A4"/>
<dbReference type="Pfam" id="PF05973">
    <property type="entry name" value="Gp49"/>
    <property type="match status" value="1"/>
</dbReference>
<evidence type="ECO:0008006" key="3">
    <source>
        <dbReference type="Google" id="ProtNLM"/>
    </source>
</evidence>
<protein>
    <recommendedName>
        <fullName evidence="3">Addiction module toxin RelE</fullName>
    </recommendedName>
</protein>
<sequence length="118" mass="14118">MQNIWKIKYYKQENGESPIFEFIEKLPEKAQAKLINTFDLLTEYGIQLREPHVKKVTGTALWELRILGEDSFRILYIAIRQSTFLFLHAFKKKKQKTLKKDIKIALKRLEEYQTRGEI</sequence>
<dbReference type="Proteomes" id="UP000177354">
    <property type="component" value="Unassembled WGS sequence"/>
</dbReference>